<protein>
    <recommendedName>
        <fullName evidence="4">Reverse transcriptase domain-containing protein</fullName>
    </recommendedName>
</protein>
<organism evidence="2 3">
    <name type="scientific">Haemaphysalis longicornis</name>
    <name type="common">Bush tick</name>
    <dbReference type="NCBI Taxonomy" id="44386"/>
    <lineage>
        <taxon>Eukaryota</taxon>
        <taxon>Metazoa</taxon>
        <taxon>Ecdysozoa</taxon>
        <taxon>Arthropoda</taxon>
        <taxon>Chelicerata</taxon>
        <taxon>Arachnida</taxon>
        <taxon>Acari</taxon>
        <taxon>Parasitiformes</taxon>
        <taxon>Ixodida</taxon>
        <taxon>Ixodoidea</taxon>
        <taxon>Ixodidae</taxon>
        <taxon>Haemaphysalinae</taxon>
        <taxon>Haemaphysalis</taxon>
    </lineage>
</organism>
<dbReference type="VEuPathDB" id="VectorBase:HLOH_043285"/>
<evidence type="ECO:0000313" key="2">
    <source>
        <dbReference type="EMBL" id="KAH9376129.1"/>
    </source>
</evidence>
<reference evidence="2 3" key="1">
    <citation type="journal article" date="2020" name="Cell">
        <title>Large-Scale Comparative Analyses of Tick Genomes Elucidate Their Genetic Diversity and Vector Capacities.</title>
        <authorList>
            <consortium name="Tick Genome and Microbiome Consortium (TIGMIC)"/>
            <person name="Jia N."/>
            <person name="Wang J."/>
            <person name="Shi W."/>
            <person name="Du L."/>
            <person name="Sun Y."/>
            <person name="Zhan W."/>
            <person name="Jiang J.F."/>
            <person name="Wang Q."/>
            <person name="Zhang B."/>
            <person name="Ji P."/>
            <person name="Bell-Sakyi L."/>
            <person name="Cui X.M."/>
            <person name="Yuan T.T."/>
            <person name="Jiang B.G."/>
            <person name="Yang W.F."/>
            <person name="Lam T.T."/>
            <person name="Chang Q.C."/>
            <person name="Ding S.J."/>
            <person name="Wang X.J."/>
            <person name="Zhu J.G."/>
            <person name="Ruan X.D."/>
            <person name="Zhao L."/>
            <person name="Wei J.T."/>
            <person name="Ye R.Z."/>
            <person name="Que T.C."/>
            <person name="Du C.H."/>
            <person name="Zhou Y.H."/>
            <person name="Cheng J.X."/>
            <person name="Dai P.F."/>
            <person name="Guo W.B."/>
            <person name="Han X.H."/>
            <person name="Huang E.J."/>
            <person name="Li L.F."/>
            <person name="Wei W."/>
            <person name="Gao Y.C."/>
            <person name="Liu J.Z."/>
            <person name="Shao H.Z."/>
            <person name="Wang X."/>
            <person name="Wang C.C."/>
            <person name="Yang T.C."/>
            <person name="Huo Q.B."/>
            <person name="Li W."/>
            <person name="Chen H.Y."/>
            <person name="Chen S.E."/>
            <person name="Zhou L.G."/>
            <person name="Ni X.B."/>
            <person name="Tian J.H."/>
            <person name="Sheng Y."/>
            <person name="Liu T."/>
            <person name="Pan Y.S."/>
            <person name="Xia L.Y."/>
            <person name="Li J."/>
            <person name="Zhao F."/>
            <person name="Cao W.C."/>
        </authorList>
    </citation>
    <scope>NUCLEOTIDE SEQUENCE [LARGE SCALE GENOMIC DNA]</scope>
    <source>
        <strain evidence="2">HaeL-2018</strain>
    </source>
</reference>
<name>A0A9J6GMN2_HAELO</name>
<dbReference type="AlphaFoldDB" id="A0A9J6GMN2"/>
<feature type="region of interest" description="Disordered" evidence="1">
    <location>
        <begin position="68"/>
        <end position="178"/>
    </location>
</feature>
<proteinExistence type="predicted"/>
<evidence type="ECO:0000256" key="1">
    <source>
        <dbReference type="SAM" id="MobiDB-lite"/>
    </source>
</evidence>
<dbReference type="EMBL" id="JABSTR010000007">
    <property type="protein sequence ID" value="KAH9376129.1"/>
    <property type="molecule type" value="Genomic_DNA"/>
</dbReference>
<keyword evidence="3" id="KW-1185">Reference proteome</keyword>
<gene>
    <name evidence="2" type="ORF">HPB48_000712</name>
</gene>
<sequence length="178" mass="20353">MKGLSDRLSTIKGINNAIYADDITVWSIGGSEAKTEHALQTALETTESYIRDLSLKLSPAKPELLLYRSNRKGNRGQPPPKQAKIPFETIPTNDTIPSTEYENYREAHQEMRRHNPTHRTSIEEKRGRNGTQPPKTVQRLPDESRKLRHSSGRLGQNRGDQSRHAHQEMRQEGTWSPY</sequence>
<feature type="compositionally biased region" description="Polar residues" evidence="1">
    <location>
        <begin position="90"/>
        <end position="101"/>
    </location>
</feature>
<dbReference type="Proteomes" id="UP000821853">
    <property type="component" value="Chromosome 5"/>
</dbReference>
<accession>A0A9J6GMN2</accession>
<dbReference type="OrthoDB" id="10608574at2759"/>
<evidence type="ECO:0000313" key="3">
    <source>
        <dbReference type="Proteomes" id="UP000821853"/>
    </source>
</evidence>
<comment type="caution">
    <text evidence="2">The sequence shown here is derived from an EMBL/GenBank/DDBJ whole genome shotgun (WGS) entry which is preliminary data.</text>
</comment>
<evidence type="ECO:0008006" key="4">
    <source>
        <dbReference type="Google" id="ProtNLM"/>
    </source>
</evidence>
<feature type="compositionally biased region" description="Basic and acidic residues" evidence="1">
    <location>
        <begin position="102"/>
        <end position="113"/>
    </location>
</feature>
<feature type="compositionally biased region" description="Basic and acidic residues" evidence="1">
    <location>
        <begin position="160"/>
        <end position="171"/>
    </location>
</feature>